<keyword evidence="2" id="KW-0472">Membrane</keyword>
<dbReference type="RefSeq" id="WP_094804132.1">
    <property type="nucleotide sequence ID" value="NZ_NEVN01000011.1"/>
</dbReference>
<comment type="caution">
    <text evidence="3">The sequence shown here is derived from an EMBL/GenBank/DDBJ whole genome shotgun (WGS) entry which is preliminary data.</text>
</comment>
<dbReference type="OrthoDB" id="8662218at2"/>
<evidence type="ECO:0000256" key="1">
    <source>
        <dbReference type="SAM" id="MobiDB-lite"/>
    </source>
</evidence>
<accession>A0A261T400</accession>
<sequence length="94" mass="10123">MIDALIRFLRAIPVILLGIVGMLMALVFMASTAVALGILYVVAKVRGKPFGVRAYWSQRQAGRTGPAAGPNPFTGGAPFRNQPDVIDVEAREIR</sequence>
<reference evidence="3 4" key="1">
    <citation type="submission" date="2017-05" db="EMBL/GenBank/DDBJ databases">
        <title>Complete and WGS of Bordetella genogroups.</title>
        <authorList>
            <person name="Spilker T."/>
            <person name="LiPuma J."/>
        </authorList>
    </citation>
    <scope>NUCLEOTIDE SEQUENCE [LARGE SCALE GENOMIC DNA]</scope>
    <source>
        <strain evidence="3 4">AU10456</strain>
    </source>
</reference>
<feature type="region of interest" description="Disordered" evidence="1">
    <location>
        <begin position="62"/>
        <end position="81"/>
    </location>
</feature>
<keyword evidence="4" id="KW-1185">Reference proteome</keyword>
<name>A0A261T400_9BORD</name>
<feature type="transmembrane region" description="Helical" evidence="2">
    <location>
        <begin position="12"/>
        <end position="43"/>
    </location>
</feature>
<organism evidence="3 4">
    <name type="scientific">Bordetella genomosp. 5</name>
    <dbReference type="NCBI Taxonomy" id="1395608"/>
    <lineage>
        <taxon>Bacteria</taxon>
        <taxon>Pseudomonadati</taxon>
        <taxon>Pseudomonadota</taxon>
        <taxon>Betaproteobacteria</taxon>
        <taxon>Burkholderiales</taxon>
        <taxon>Alcaligenaceae</taxon>
        <taxon>Bordetella</taxon>
    </lineage>
</organism>
<evidence type="ECO:0008006" key="5">
    <source>
        <dbReference type="Google" id="ProtNLM"/>
    </source>
</evidence>
<keyword evidence="2" id="KW-1133">Transmembrane helix</keyword>
<protein>
    <recommendedName>
        <fullName evidence="5">N-acetyltransferase YedL</fullName>
    </recommendedName>
</protein>
<evidence type="ECO:0000313" key="3">
    <source>
        <dbReference type="EMBL" id="OZI44135.1"/>
    </source>
</evidence>
<proteinExistence type="predicted"/>
<dbReference type="EMBL" id="NEVP01000015">
    <property type="protein sequence ID" value="OZI44135.1"/>
    <property type="molecule type" value="Genomic_DNA"/>
</dbReference>
<gene>
    <name evidence="3" type="ORF">CAL25_22610</name>
</gene>
<dbReference type="AlphaFoldDB" id="A0A261T400"/>
<keyword evidence="2" id="KW-0812">Transmembrane</keyword>
<dbReference type="Proteomes" id="UP000216913">
    <property type="component" value="Unassembled WGS sequence"/>
</dbReference>
<evidence type="ECO:0000256" key="2">
    <source>
        <dbReference type="SAM" id="Phobius"/>
    </source>
</evidence>
<evidence type="ECO:0000313" key="4">
    <source>
        <dbReference type="Proteomes" id="UP000216913"/>
    </source>
</evidence>